<keyword evidence="1 2" id="KW-0175">Coiled coil</keyword>
<dbReference type="EMBL" id="JAOPGA020001704">
    <property type="protein sequence ID" value="KAL0490609.1"/>
    <property type="molecule type" value="Genomic_DNA"/>
</dbReference>
<feature type="compositionally biased region" description="Basic and acidic residues" evidence="3">
    <location>
        <begin position="507"/>
        <end position="516"/>
    </location>
</feature>
<comment type="caution">
    <text evidence="5">The sequence shown here is derived from an EMBL/GenBank/DDBJ whole genome shotgun (WGS) entry which is preliminary data.</text>
</comment>
<dbReference type="AlphaFoldDB" id="A0AAW2ZMY0"/>
<evidence type="ECO:0000259" key="4">
    <source>
        <dbReference type="Pfam" id="PF21773"/>
    </source>
</evidence>
<feature type="coiled-coil region" evidence="2">
    <location>
        <begin position="329"/>
        <end position="388"/>
    </location>
</feature>
<feature type="compositionally biased region" description="Basic residues" evidence="3">
    <location>
        <begin position="526"/>
        <end position="536"/>
    </location>
</feature>
<dbReference type="Pfam" id="PF21773">
    <property type="entry name" value="ODAD1_CC"/>
    <property type="match status" value="1"/>
</dbReference>
<keyword evidence="6" id="KW-1185">Reference proteome</keyword>
<feature type="region of interest" description="Disordered" evidence="3">
    <location>
        <begin position="454"/>
        <end position="536"/>
    </location>
</feature>
<dbReference type="PANTHER" id="PTHR21694">
    <property type="entry name" value="COILED-COIL DOMAIN-CONTAINING PROTEIN 63"/>
    <property type="match status" value="1"/>
</dbReference>
<gene>
    <name evidence="5" type="ORF">AKO1_003397</name>
</gene>
<feature type="coiled-coil region" evidence="2">
    <location>
        <begin position="148"/>
        <end position="203"/>
    </location>
</feature>
<evidence type="ECO:0000256" key="3">
    <source>
        <dbReference type="SAM" id="MobiDB-lite"/>
    </source>
</evidence>
<sequence>MDDGLASQKMKDLKSSTRIADSNTRKYKNFSDKTLKKQEIAIEKLKKDNEALKEQLASQTRNINVAQTVELGSRINKLNEITDSLIRKLNVEQKTVDELQVQIAVLDAKVKEARQDMGGVNVSKENTMMIERQIKVLENRLDKALVKFNEAIAYNKSLRDQIQNLRQERVVFDNIYKKMESELHKKQEEMAKVIEQSNQAFEEGNDAQIELSNLKLRQEQLMSNYEAEFEELDKIIKKDETLNEKMKIKEKQRRDKELMMNATGDLNESRRLGATTDHKHKLEATNAEKLKFYEDEIKKIELGTEHNIEDLIKLLSNSEDQNFSLFTYVNELNTEIEKLEEQNHDLDEEIKKCKGDGENSDAQRRKALSDLQENLNNTELMAQQYMHKYNVAMNSLNALSSGIQQMFDAVGCDASSVQESLGSSTVTESNMMTYLGMIEQRTNELIQQHLSRNHENGEDHDDTVSVSSGMLSIGPHQPFGAVRPSISPPTTGEGLSDDDDDDDEEERPLTRDELLSKTKKMMMQQQKKKKKKNTKM</sequence>
<dbReference type="InterPro" id="IPR049258">
    <property type="entry name" value="ODAD1_CC"/>
</dbReference>
<evidence type="ECO:0000313" key="6">
    <source>
        <dbReference type="Proteomes" id="UP001431209"/>
    </source>
</evidence>
<dbReference type="PANTHER" id="PTHR21694:SF18">
    <property type="entry name" value="COILED-COIL DOMAIN-CONTAINING PROTEIN 63"/>
    <property type="match status" value="1"/>
</dbReference>
<evidence type="ECO:0000256" key="2">
    <source>
        <dbReference type="SAM" id="Coils"/>
    </source>
</evidence>
<feature type="compositionally biased region" description="Acidic residues" evidence="3">
    <location>
        <begin position="495"/>
        <end position="506"/>
    </location>
</feature>
<proteinExistence type="predicted"/>
<reference evidence="5 6" key="1">
    <citation type="submission" date="2024-03" db="EMBL/GenBank/DDBJ databases">
        <title>The Acrasis kona genome and developmental transcriptomes reveal deep origins of eukaryotic multicellular pathways.</title>
        <authorList>
            <person name="Sheikh S."/>
            <person name="Fu C.-J."/>
            <person name="Brown M.W."/>
            <person name="Baldauf S.L."/>
        </authorList>
    </citation>
    <scope>NUCLEOTIDE SEQUENCE [LARGE SCALE GENOMIC DNA]</scope>
    <source>
        <strain evidence="5 6">ATCC MYA-3509</strain>
    </source>
</reference>
<name>A0AAW2ZMY0_9EUKA</name>
<feature type="domain" description="ODAD1 central coiled coil region" evidence="4">
    <location>
        <begin position="131"/>
        <end position="423"/>
    </location>
</feature>
<protein>
    <submittedName>
        <fullName evidence="5">ODA1</fullName>
    </submittedName>
</protein>
<organism evidence="5 6">
    <name type="scientific">Acrasis kona</name>
    <dbReference type="NCBI Taxonomy" id="1008807"/>
    <lineage>
        <taxon>Eukaryota</taxon>
        <taxon>Discoba</taxon>
        <taxon>Heterolobosea</taxon>
        <taxon>Tetramitia</taxon>
        <taxon>Eutetramitia</taxon>
        <taxon>Acrasidae</taxon>
        <taxon>Acrasis</taxon>
    </lineage>
</organism>
<dbReference type="Proteomes" id="UP001431209">
    <property type="component" value="Unassembled WGS sequence"/>
</dbReference>
<feature type="coiled-coil region" evidence="2">
    <location>
        <begin position="35"/>
        <end position="116"/>
    </location>
</feature>
<dbReference type="InterPro" id="IPR051876">
    <property type="entry name" value="ODA-DC/CCD"/>
</dbReference>
<evidence type="ECO:0000256" key="1">
    <source>
        <dbReference type="ARBA" id="ARBA00023054"/>
    </source>
</evidence>
<accession>A0AAW2ZMY0</accession>
<evidence type="ECO:0000313" key="5">
    <source>
        <dbReference type="EMBL" id="KAL0490609.1"/>
    </source>
</evidence>